<dbReference type="STRING" id="285351.SAMN04488035_2337"/>
<sequence length="411" mass="44918">MTRIHRAGALTRTGIVSVLSLALLGLTAPASGAPPTAASPGNAVVLPAATPTASSLRAWPSTDVVRPNETVHFRGRVYLGEARTPAGRGVEVVLMKKTIHDPSWSVVERVTTNANGMFTARDRPTRSITYRLKVSSKNAVAASYSERITVRRRVADRHLNERTRMLWQAGQLGAARTGVRSVRGVDAVYRDHARGMLVRVDKRAGTRTWLVEGKILKKYRKLGGPTGRLGVPVHDQRCGLLEDGCVQRFRGGTLYYSPSAGYSVAYGTGEYTEALAAGLSQRNYREPSVRGSKFNAWAGASTAWCAIFQSWMASASGHEGAVPFRTRFSDFVPALRAEARRVSKPRPGDLALFSFTSSRQPSHVGMVIKAGKKTLRVLDGNTTSGTGSLTRGVFVRERSKHYVLEYYRIDW</sequence>
<dbReference type="Proteomes" id="UP000198520">
    <property type="component" value="Unassembled WGS sequence"/>
</dbReference>
<dbReference type="RefSeq" id="WP_093378929.1">
    <property type="nucleotide sequence ID" value="NZ_BNAN01000004.1"/>
</dbReference>
<reference evidence="3" key="1">
    <citation type="submission" date="2016-10" db="EMBL/GenBank/DDBJ databases">
        <authorList>
            <person name="Varghese N."/>
            <person name="Submissions S."/>
        </authorList>
    </citation>
    <scope>NUCLEOTIDE SEQUENCE [LARGE SCALE GENOMIC DNA]</scope>
    <source>
        <strain evidence="3">DSM 19083</strain>
    </source>
</reference>
<protein>
    <submittedName>
        <fullName evidence="2">LGFP repeat-containing protein</fullName>
    </submittedName>
</protein>
<keyword evidence="3" id="KW-1185">Reference proteome</keyword>
<organism evidence="2 3">
    <name type="scientific">Flavimobilis marinus</name>
    <dbReference type="NCBI Taxonomy" id="285351"/>
    <lineage>
        <taxon>Bacteria</taxon>
        <taxon>Bacillati</taxon>
        <taxon>Actinomycetota</taxon>
        <taxon>Actinomycetes</taxon>
        <taxon>Micrococcales</taxon>
        <taxon>Jonesiaceae</taxon>
        <taxon>Flavimobilis</taxon>
    </lineage>
</organism>
<dbReference type="OrthoDB" id="5140323at2"/>
<dbReference type="Pfam" id="PF08310">
    <property type="entry name" value="LGFP"/>
    <property type="match status" value="1"/>
</dbReference>
<feature type="chain" id="PRO_5011773121" evidence="1">
    <location>
        <begin position="33"/>
        <end position="411"/>
    </location>
</feature>
<proteinExistence type="predicted"/>
<dbReference type="EMBL" id="FONZ01000004">
    <property type="protein sequence ID" value="SFF28953.1"/>
    <property type="molecule type" value="Genomic_DNA"/>
</dbReference>
<feature type="signal peptide" evidence="1">
    <location>
        <begin position="1"/>
        <end position="32"/>
    </location>
</feature>
<evidence type="ECO:0000256" key="1">
    <source>
        <dbReference type="SAM" id="SignalP"/>
    </source>
</evidence>
<keyword evidence="1" id="KW-0732">Signal</keyword>
<dbReference type="InterPro" id="IPR013207">
    <property type="entry name" value="LGFP"/>
</dbReference>
<accession>A0A1I2HHQ3</accession>
<evidence type="ECO:0000313" key="2">
    <source>
        <dbReference type="EMBL" id="SFF28953.1"/>
    </source>
</evidence>
<evidence type="ECO:0000313" key="3">
    <source>
        <dbReference type="Proteomes" id="UP000198520"/>
    </source>
</evidence>
<name>A0A1I2HHQ3_9MICO</name>
<dbReference type="AlphaFoldDB" id="A0A1I2HHQ3"/>
<gene>
    <name evidence="2" type="ORF">SAMN04488035_2337</name>
</gene>